<dbReference type="Proteomes" id="UP001310890">
    <property type="component" value="Unassembled WGS sequence"/>
</dbReference>
<protein>
    <submittedName>
        <fullName evidence="1">Uncharacterized protein</fullName>
    </submittedName>
</protein>
<evidence type="ECO:0000313" key="1">
    <source>
        <dbReference type="EMBL" id="KAK5117937.1"/>
    </source>
</evidence>
<organism evidence="1 2">
    <name type="scientific">Meristemomyces frigidus</name>
    <dbReference type="NCBI Taxonomy" id="1508187"/>
    <lineage>
        <taxon>Eukaryota</taxon>
        <taxon>Fungi</taxon>
        <taxon>Dikarya</taxon>
        <taxon>Ascomycota</taxon>
        <taxon>Pezizomycotina</taxon>
        <taxon>Dothideomycetes</taxon>
        <taxon>Dothideomycetidae</taxon>
        <taxon>Mycosphaerellales</taxon>
        <taxon>Teratosphaeriaceae</taxon>
        <taxon>Meristemomyces</taxon>
    </lineage>
</organism>
<evidence type="ECO:0000313" key="2">
    <source>
        <dbReference type="Proteomes" id="UP001310890"/>
    </source>
</evidence>
<reference evidence="1" key="1">
    <citation type="submission" date="2023-08" db="EMBL/GenBank/DDBJ databases">
        <title>Black Yeasts Isolated from many extreme environments.</title>
        <authorList>
            <person name="Coleine C."/>
            <person name="Stajich J.E."/>
            <person name="Selbmann L."/>
        </authorList>
    </citation>
    <scope>NUCLEOTIDE SEQUENCE</scope>
    <source>
        <strain evidence="1">CCFEE 5401</strain>
    </source>
</reference>
<comment type="caution">
    <text evidence="1">The sequence shown here is derived from an EMBL/GenBank/DDBJ whole genome shotgun (WGS) entry which is preliminary data.</text>
</comment>
<gene>
    <name evidence="1" type="ORF">LTR62_003981</name>
</gene>
<proteinExistence type="predicted"/>
<dbReference type="EMBL" id="JAVRRL010000003">
    <property type="protein sequence ID" value="KAK5117937.1"/>
    <property type="molecule type" value="Genomic_DNA"/>
</dbReference>
<name>A0AAN7YTT8_9PEZI</name>
<sequence>MPYLPEELLVRIFDELRMVGEDQTNVADKAILHTLRNATAASKTLRRAAQPAFFRTINLRVVDYERIPLLLDQIVTQPSLGSMIRRVNIESFDTEKENVHHSAGYAYPLPRTERKVSNATIKYVQTLHASSAWKKRASKELEEGREDANFSLLVCLCCASVEVIDAGMPYSCEFSLFVAMFQDALDGYSLSAVDQRGKAFASLHTVKFHHADTEMATDLAKLGPVLQQPSVRTLQGHALEFPSRESDLSARLTCSLVHIELEFSILDADGMRALLMMCPRLQSFKIHWGESCVGNVEELDFEEMGRVLSTHGLHLQRLLLDTTDAFQDESAGLPIGSLCSLEDLQDLTLQFKVLFGEGEDDDDEDSSKLAEPGYLVNTLPSSLQALTLVEPSSIEDHETADERLLELMTSSWHQELKLVRVLRVEPFLADLVGSGWSMFCFKNAIYERSRWFVLERDGSVAVPGLREEPLVYTIGYPNYVSRVAVTADENRKAADA</sequence>
<dbReference type="AlphaFoldDB" id="A0AAN7YTT8"/>
<accession>A0AAN7YTT8</accession>